<dbReference type="Proteomes" id="UP000656813">
    <property type="component" value="Unassembled WGS sequence"/>
</dbReference>
<feature type="transmembrane region" description="Helical" evidence="1">
    <location>
        <begin position="20"/>
        <end position="37"/>
    </location>
</feature>
<reference evidence="2" key="1">
    <citation type="journal article" date="2014" name="Int. J. Syst. Evol. Microbiol.">
        <title>Complete genome sequence of Corynebacterium casei LMG S-19264T (=DSM 44701T), isolated from a smear-ripened cheese.</title>
        <authorList>
            <consortium name="US DOE Joint Genome Institute (JGI-PGF)"/>
            <person name="Walter F."/>
            <person name="Albersmeier A."/>
            <person name="Kalinowski J."/>
            <person name="Ruckert C."/>
        </authorList>
    </citation>
    <scope>NUCLEOTIDE SEQUENCE</scope>
    <source>
        <strain evidence="2">CGMCC 1.12777</strain>
    </source>
</reference>
<organism evidence="2 3">
    <name type="scientific">Pullulanibacillus pueri</name>
    <dbReference type="NCBI Taxonomy" id="1437324"/>
    <lineage>
        <taxon>Bacteria</taxon>
        <taxon>Bacillati</taxon>
        <taxon>Bacillota</taxon>
        <taxon>Bacilli</taxon>
        <taxon>Bacillales</taxon>
        <taxon>Sporolactobacillaceae</taxon>
        <taxon>Pullulanibacillus</taxon>
    </lineage>
</organism>
<dbReference type="AlphaFoldDB" id="A0A8J3ELV2"/>
<dbReference type="EMBL" id="BMFV01000010">
    <property type="protein sequence ID" value="GGH80609.1"/>
    <property type="molecule type" value="Genomic_DNA"/>
</dbReference>
<evidence type="ECO:0000313" key="2">
    <source>
        <dbReference type="EMBL" id="GGH80609.1"/>
    </source>
</evidence>
<accession>A0A8J3ELV2</accession>
<comment type="caution">
    <text evidence="2">The sequence shown here is derived from an EMBL/GenBank/DDBJ whole genome shotgun (WGS) entry which is preliminary data.</text>
</comment>
<gene>
    <name evidence="2" type="ORF">GCM10007096_17280</name>
</gene>
<proteinExistence type="predicted"/>
<keyword evidence="1" id="KW-0812">Transmembrane</keyword>
<keyword evidence="1" id="KW-0472">Membrane</keyword>
<evidence type="ECO:0000256" key="1">
    <source>
        <dbReference type="SAM" id="Phobius"/>
    </source>
</evidence>
<evidence type="ECO:0000313" key="3">
    <source>
        <dbReference type="Proteomes" id="UP000656813"/>
    </source>
</evidence>
<reference evidence="2" key="2">
    <citation type="submission" date="2020-09" db="EMBL/GenBank/DDBJ databases">
        <authorList>
            <person name="Sun Q."/>
            <person name="Zhou Y."/>
        </authorList>
    </citation>
    <scope>NUCLEOTIDE SEQUENCE</scope>
    <source>
        <strain evidence="2">CGMCC 1.12777</strain>
    </source>
</reference>
<sequence length="80" mass="9230">MHVEAKDFDGATLRTKEKPMTLGFSFVLYTFIPAFLYSEYISWTLYGCLFLDADTLGMLWSIISVYNDEYIPFYGPYALG</sequence>
<keyword evidence="3" id="KW-1185">Reference proteome</keyword>
<protein>
    <submittedName>
        <fullName evidence="2">Uncharacterized protein</fullName>
    </submittedName>
</protein>
<name>A0A8J3ELV2_9BACL</name>
<keyword evidence="1" id="KW-1133">Transmembrane helix</keyword>